<organism evidence="3 4">
    <name type="scientific">Lasiosphaeria ovina</name>
    <dbReference type="NCBI Taxonomy" id="92902"/>
    <lineage>
        <taxon>Eukaryota</taxon>
        <taxon>Fungi</taxon>
        <taxon>Dikarya</taxon>
        <taxon>Ascomycota</taxon>
        <taxon>Pezizomycotina</taxon>
        <taxon>Sordariomycetes</taxon>
        <taxon>Sordariomycetidae</taxon>
        <taxon>Sordariales</taxon>
        <taxon>Lasiosphaeriaceae</taxon>
        <taxon>Lasiosphaeria</taxon>
    </lineage>
</organism>
<evidence type="ECO:0000313" key="3">
    <source>
        <dbReference type="EMBL" id="KAK3377012.1"/>
    </source>
</evidence>
<dbReference type="Proteomes" id="UP001287356">
    <property type="component" value="Unassembled WGS sequence"/>
</dbReference>
<dbReference type="SUPFAM" id="SSF53448">
    <property type="entry name" value="Nucleotide-diphospho-sugar transferases"/>
    <property type="match status" value="1"/>
</dbReference>
<evidence type="ECO:0000256" key="2">
    <source>
        <dbReference type="SAM" id="Phobius"/>
    </source>
</evidence>
<dbReference type="PANTHER" id="PTHR46830">
    <property type="entry name" value="TRANSFERASE, PUTATIVE-RELATED"/>
    <property type="match status" value="1"/>
</dbReference>
<dbReference type="InterPro" id="IPR029044">
    <property type="entry name" value="Nucleotide-diphossugar_trans"/>
</dbReference>
<comment type="similarity">
    <text evidence="1">Belongs to the glycosyltransferase 32 family.</text>
</comment>
<evidence type="ECO:0008006" key="5">
    <source>
        <dbReference type="Google" id="ProtNLM"/>
    </source>
</evidence>
<evidence type="ECO:0000313" key="4">
    <source>
        <dbReference type="Proteomes" id="UP001287356"/>
    </source>
</evidence>
<reference evidence="3" key="2">
    <citation type="submission" date="2023-06" db="EMBL/GenBank/DDBJ databases">
        <authorList>
            <consortium name="Lawrence Berkeley National Laboratory"/>
            <person name="Haridas S."/>
            <person name="Hensen N."/>
            <person name="Bonometti L."/>
            <person name="Westerberg I."/>
            <person name="Brannstrom I.O."/>
            <person name="Guillou S."/>
            <person name="Cros-Aarteil S."/>
            <person name="Calhoun S."/>
            <person name="Kuo A."/>
            <person name="Mondo S."/>
            <person name="Pangilinan J."/>
            <person name="Riley R."/>
            <person name="Labutti K."/>
            <person name="Andreopoulos B."/>
            <person name="Lipzen A."/>
            <person name="Chen C."/>
            <person name="Yanf M."/>
            <person name="Daum C."/>
            <person name="Ng V."/>
            <person name="Clum A."/>
            <person name="Steindorff A."/>
            <person name="Ohm R."/>
            <person name="Martin F."/>
            <person name="Silar P."/>
            <person name="Natvig D."/>
            <person name="Lalanne C."/>
            <person name="Gautier V."/>
            <person name="Ament-Velasquez S.L."/>
            <person name="Kruys A."/>
            <person name="Hutchinson M.I."/>
            <person name="Powell A.J."/>
            <person name="Barry K."/>
            <person name="Miller A.N."/>
            <person name="Grigoriev I.V."/>
            <person name="Debuchy R."/>
            <person name="Gladieux P."/>
            <person name="Thoren M.H."/>
            <person name="Johannesson H."/>
        </authorList>
    </citation>
    <scope>NUCLEOTIDE SEQUENCE</scope>
    <source>
        <strain evidence="3">CBS 958.72</strain>
    </source>
</reference>
<keyword evidence="2" id="KW-1133">Transmembrane helix</keyword>
<keyword evidence="4" id="KW-1185">Reference proteome</keyword>
<accession>A0AAE0KIQ9</accession>
<keyword evidence="2" id="KW-0472">Membrane</keyword>
<proteinExistence type="inferred from homology"/>
<name>A0AAE0KIQ9_9PEZI</name>
<keyword evidence="2" id="KW-0812">Transmembrane</keyword>
<gene>
    <name evidence="3" type="ORF">B0T24DRAFT_648723</name>
</gene>
<sequence length="440" mass="49114">MSFSVSSVDLDRQKRLCVGMAWPRAGILFAFAIPSILTFLYLYLHLRVATPLSPLSRVPVFSLVGISREKACDGIQTGVAIDSPNATAPSSSSSNTVEGEIPNIVHYVWLLRDPHVFRLSFKVFVSAYSSHYYFRPERIYIHTDASPDVFERARTSDDIWTRRVLSLPGVTYRHAVAPVVTSKGVNIINMEHKADFVRIEALREFGGIYMDTDAIPLRDVAPLRRTGFANVVGGGVVLTIEHTGFVNNGVMLARPHSILMGIWFEAAHQVFTGQWETASIHLLSDLAFRLNAVPAEVLVLNPRAFSPVSWEYEGVRELFQPHPRRQLRSAAVVDPALLLNGTAAAAHDDQLRASAATTCLDAIAYVRERDAAGAHEPWETDFSSTYILHAFDDEVPHIPNWDHVVDLKYILRRRSNYARAVYPAIWHAVEHGVIPAEEAR</sequence>
<protein>
    <recommendedName>
        <fullName evidence="5">Glycosyl transferase</fullName>
    </recommendedName>
</protein>
<dbReference type="AlphaFoldDB" id="A0AAE0KIQ9"/>
<evidence type="ECO:0000256" key="1">
    <source>
        <dbReference type="ARBA" id="ARBA00009003"/>
    </source>
</evidence>
<dbReference type="Pfam" id="PF04488">
    <property type="entry name" value="Gly_transf_sug"/>
    <property type="match status" value="1"/>
</dbReference>
<comment type="caution">
    <text evidence="3">The sequence shown here is derived from an EMBL/GenBank/DDBJ whole genome shotgun (WGS) entry which is preliminary data.</text>
</comment>
<dbReference type="PANTHER" id="PTHR46830:SF2">
    <property type="entry name" value="ALPHA-1,4-N-ACETYLGLUCOSAMINYLTRANSFERASE"/>
    <property type="match status" value="1"/>
</dbReference>
<dbReference type="GO" id="GO:1901135">
    <property type="term" value="P:carbohydrate derivative metabolic process"/>
    <property type="evidence" value="ECO:0007669"/>
    <property type="project" value="UniProtKB-ARBA"/>
</dbReference>
<feature type="transmembrane region" description="Helical" evidence="2">
    <location>
        <begin position="21"/>
        <end position="44"/>
    </location>
</feature>
<reference evidence="3" key="1">
    <citation type="journal article" date="2023" name="Mol. Phylogenet. Evol.">
        <title>Genome-scale phylogeny and comparative genomics of the fungal order Sordariales.</title>
        <authorList>
            <person name="Hensen N."/>
            <person name="Bonometti L."/>
            <person name="Westerberg I."/>
            <person name="Brannstrom I.O."/>
            <person name="Guillou S."/>
            <person name="Cros-Aarteil S."/>
            <person name="Calhoun S."/>
            <person name="Haridas S."/>
            <person name="Kuo A."/>
            <person name="Mondo S."/>
            <person name="Pangilinan J."/>
            <person name="Riley R."/>
            <person name="LaButti K."/>
            <person name="Andreopoulos B."/>
            <person name="Lipzen A."/>
            <person name="Chen C."/>
            <person name="Yan M."/>
            <person name="Daum C."/>
            <person name="Ng V."/>
            <person name="Clum A."/>
            <person name="Steindorff A."/>
            <person name="Ohm R.A."/>
            <person name="Martin F."/>
            <person name="Silar P."/>
            <person name="Natvig D.O."/>
            <person name="Lalanne C."/>
            <person name="Gautier V."/>
            <person name="Ament-Velasquez S.L."/>
            <person name="Kruys A."/>
            <person name="Hutchinson M.I."/>
            <person name="Powell A.J."/>
            <person name="Barry K."/>
            <person name="Miller A.N."/>
            <person name="Grigoriev I.V."/>
            <person name="Debuchy R."/>
            <person name="Gladieux P."/>
            <person name="Hiltunen Thoren M."/>
            <person name="Johannesson H."/>
        </authorList>
    </citation>
    <scope>NUCLEOTIDE SEQUENCE</scope>
    <source>
        <strain evidence="3">CBS 958.72</strain>
    </source>
</reference>
<dbReference type="Gene3D" id="3.90.550.20">
    <property type="match status" value="1"/>
</dbReference>
<dbReference type="InterPro" id="IPR007577">
    <property type="entry name" value="GlycoTrfase_DXD_sugar-bd_CS"/>
</dbReference>
<dbReference type="EMBL" id="JAULSN010000003">
    <property type="protein sequence ID" value="KAK3377012.1"/>
    <property type="molecule type" value="Genomic_DNA"/>
</dbReference>